<dbReference type="PANTHER" id="PTHR20857">
    <property type="entry name" value="THIAMINE-PHOSPHATE PYROPHOSPHORYLASE"/>
    <property type="match status" value="1"/>
</dbReference>
<dbReference type="Gene3D" id="3.20.20.70">
    <property type="entry name" value="Aldolase class I"/>
    <property type="match status" value="1"/>
</dbReference>
<evidence type="ECO:0000313" key="4">
    <source>
        <dbReference type="EMBL" id="MFD1362401.1"/>
    </source>
</evidence>
<keyword evidence="5" id="KW-1185">Reference proteome</keyword>
<name>A0ABW3ZVG9_9BACI</name>
<dbReference type="CDD" id="cd00564">
    <property type="entry name" value="TMP_TenI"/>
    <property type="match status" value="1"/>
</dbReference>
<dbReference type="EMBL" id="JBHTNH010000026">
    <property type="protein sequence ID" value="MFD1362401.1"/>
    <property type="molecule type" value="Genomic_DNA"/>
</dbReference>
<accession>A0ABW3ZVG9</accession>
<dbReference type="PANTHER" id="PTHR20857:SF22">
    <property type="entry name" value="THIAZOLE TAUTOMERASE"/>
    <property type="match status" value="1"/>
</dbReference>
<feature type="domain" description="Thiamine phosphate synthase/TenI" evidence="3">
    <location>
        <begin position="8"/>
        <end position="182"/>
    </location>
</feature>
<gene>
    <name evidence="4" type="ORF">ACFQ4A_12110</name>
</gene>
<dbReference type="InterPro" id="IPR022998">
    <property type="entry name" value="ThiamineP_synth_TenI"/>
</dbReference>
<dbReference type="SUPFAM" id="SSF51391">
    <property type="entry name" value="Thiamin phosphate synthase"/>
    <property type="match status" value="1"/>
</dbReference>
<dbReference type="InterPro" id="IPR013785">
    <property type="entry name" value="Aldolase_TIM"/>
</dbReference>
<comment type="caution">
    <text evidence="4">The sequence shown here is derived from an EMBL/GenBank/DDBJ whole genome shotgun (WGS) entry which is preliminary data.</text>
</comment>
<evidence type="ECO:0000313" key="5">
    <source>
        <dbReference type="Proteomes" id="UP001597178"/>
    </source>
</evidence>
<evidence type="ECO:0000256" key="2">
    <source>
        <dbReference type="ARBA" id="ARBA00022977"/>
    </source>
</evidence>
<reference evidence="5" key="1">
    <citation type="journal article" date="2019" name="Int. J. Syst. Evol. Microbiol.">
        <title>The Global Catalogue of Microorganisms (GCM) 10K type strain sequencing project: providing services to taxonomists for standard genome sequencing and annotation.</title>
        <authorList>
            <consortium name="The Broad Institute Genomics Platform"/>
            <consortium name="The Broad Institute Genome Sequencing Center for Infectious Disease"/>
            <person name="Wu L."/>
            <person name="Ma J."/>
        </authorList>
    </citation>
    <scope>NUCLEOTIDE SEQUENCE [LARGE SCALE GENOMIC DNA]</scope>
    <source>
        <strain evidence="5">CCUG 54822</strain>
    </source>
</reference>
<keyword evidence="2" id="KW-0784">Thiamine biosynthesis</keyword>
<proteinExistence type="predicted"/>
<dbReference type="Proteomes" id="UP001597178">
    <property type="component" value="Unassembled WGS sequence"/>
</dbReference>
<evidence type="ECO:0000259" key="3">
    <source>
        <dbReference type="Pfam" id="PF02581"/>
    </source>
</evidence>
<dbReference type="RefSeq" id="WP_382400914.1">
    <property type="nucleotide sequence ID" value="NZ_JBHTNH010000026.1"/>
</dbReference>
<dbReference type="InterPro" id="IPR036206">
    <property type="entry name" value="ThiamineP_synth_sf"/>
</dbReference>
<sequence>MRIQELHVISTGKQSPEELISIVKQIHPYIDYIHLREKTWTVSQLEETIDSFIAAEVPQGKIVVNTNAETAYKKAVAGVQLTHRSIGVAKARHLYSGLRIGCSVHSIDEATAAEADGADYLFYGHIFESGSKPGVESRGLVGLREVVQSTSIPVMAIGGITPENARDVMASGAAGVAVLSGILLADDPLVAVRRYDIR</sequence>
<protein>
    <submittedName>
        <fullName evidence="4">Thiamine phosphate synthase</fullName>
    </submittedName>
</protein>
<comment type="pathway">
    <text evidence="1">Cofactor biosynthesis; thiamine diphosphate biosynthesis.</text>
</comment>
<organism evidence="4 5">
    <name type="scientific">Lentibacillus salinarum</name>
    <dbReference type="NCBI Taxonomy" id="446820"/>
    <lineage>
        <taxon>Bacteria</taxon>
        <taxon>Bacillati</taxon>
        <taxon>Bacillota</taxon>
        <taxon>Bacilli</taxon>
        <taxon>Bacillales</taxon>
        <taxon>Bacillaceae</taxon>
        <taxon>Lentibacillus</taxon>
    </lineage>
</organism>
<dbReference type="Pfam" id="PF02581">
    <property type="entry name" value="TMP-TENI"/>
    <property type="match status" value="1"/>
</dbReference>
<evidence type="ECO:0000256" key="1">
    <source>
        <dbReference type="ARBA" id="ARBA00004948"/>
    </source>
</evidence>